<dbReference type="GO" id="GO:0044211">
    <property type="term" value="P:CTP salvage"/>
    <property type="evidence" value="ECO:0007669"/>
    <property type="project" value="UniProtKB-UniPathway"/>
</dbReference>
<dbReference type="EMBL" id="CAEZSR010000072">
    <property type="protein sequence ID" value="CAB4564800.1"/>
    <property type="molecule type" value="Genomic_DNA"/>
</dbReference>
<evidence type="ECO:0000256" key="3">
    <source>
        <dbReference type="ARBA" id="ARBA00004784"/>
    </source>
</evidence>
<dbReference type="PANTHER" id="PTHR10285">
    <property type="entry name" value="URIDINE KINASE"/>
    <property type="match status" value="1"/>
</dbReference>
<dbReference type="GO" id="GO:0005524">
    <property type="term" value="F:ATP binding"/>
    <property type="evidence" value="ECO:0007669"/>
    <property type="project" value="UniProtKB-KW"/>
</dbReference>
<dbReference type="UniPathway" id="UPA00579">
    <property type="reaction ID" value="UER00640"/>
</dbReference>
<dbReference type="GO" id="GO:0005737">
    <property type="term" value="C:cytoplasm"/>
    <property type="evidence" value="ECO:0007669"/>
    <property type="project" value="UniProtKB-SubCell"/>
</dbReference>
<evidence type="ECO:0000256" key="10">
    <source>
        <dbReference type="ARBA" id="ARBA00022777"/>
    </source>
</evidence>
<evidence type="ECO:0000256" key="15">
    <source>
        <dbReference type="ARBA" id="ARBA00048909"/>
    </source>
</evidence>
<dbReference type="Gene3D" id="3.40.50.300">
    <property type="entry name" value="P-loop containing nucleotide triphosphate hydrolases"/>
    <property type="match status" value="1"/>
</dbReference>
<gene>
    <name evidence="17" type="ORF">UFOPK1493_02019</name>
</gene>
<dbReference type="Pfam" id="PF00485">
    <property type="entry name" value="PRK"/>
    <property type="match status" value="1"/>
</dbReference>
<dbReference type="EC" id="2.7.1.48" evidence="5"/>
<dbReference type="CDD" id="cd02023">
    <property type="entry name" value="UMPK"/>
    <property type="match status" value="1"/>
</dbReference>
<dbReference type="InterPro" id="IPR027417">
    <property type="entry name" value="P-loop_NTPase"/>
</dbReference>
<evidence type="ECO:0000313" key="17">
    <source>
        <dbReference type="EMBL" id="CAB4564800.1"/>
    </source>
</evidence>
<evidence type="ECO:0000256" key="13">
    <source>
        <dbReference type="ARBA" id="ARBA00031452"/>
    </source>
</evidence>
<keyword evidence="8" id="KW-0808">Transferase</keyword>
<reference evidence="17" key="1">
    <citation type="submission" date="2020-05" db="EMBL/GenBank/DDBJ databases">
        <authorList>
            <person name="Chiriac C."/>
            <person name="Salcher M."/>
            <person name="Ghai R."/>
            <person name="Kavagutti S V."/>
        </authorList>
    </citation>
    <scope>NUCLEOTIDE SEQUENCE</scope>
</reference>
<dbReference type="HAMAP" id="MF_00551">
    <property type="entry name" value="Uridine_kinase"/>
    <property type="match status" value="1"/>
</dbReference>
<dbReference type="NCBIfam" id="NF004018">
    <property type="entry name" value="PRK05480.1"/>
    <property type="match status" value="1"/>
</dbReference>
<keyword evidence="11" id="KW-0067">ATP-binding</keyword>
<accession>A0A6J6DL16</accession>
<proteinExistence type="inferred from homology"/>
<evidence type="ECO:0000256" key="6">
    <source>
        <dbReference type="ARBA" id="ARBA00021478"/>
    </source>
</evidence>
<comment type="pathway">
    <text evidence="3">Pyrimidine metabolism; CTP biosynthesis via salvage pathway; CTP from cytidine: step 1/3.</text>
</comment>
<comment type="catalytic activity">
    <reaction evidence="14">
        <text>cytidine + ATP = CMP + ADP + H(+)</text>
        <dbReference type="Rhea" id="RHEA:24674"/>
        <dbReference type="ChEBI" id="CHEBI:15378"/>
        <dbReference type="ChEBI" id="CHEBI:17562"/>
        <dbReference type="ChEBI" id="CHEBI:30616"/>
        <dbReference type="ChEBI" id="CHEBI:60377"/>
        <dbReference type="ChEBI" id="CHEBI:456216"/>
        <dbReference type="EC" id="2.7.1.48"/>
    </reaction>
</comment>
<comment type="catalytic activity">
    <reaction evidence="15">
        <text>uridine + ATP = UMP + ADP + H(+)</text>
        <dbReference type="Rhea" id="RHEA:16825"/>
        <dbReference type="ChEBI" id="CHEBI:15378"/>
        <dbReference type="ChEBI" id="CHEBI:16704"/>
        <dbReference type="ChEBI" id="CHEBI:30616"/>
        <dbReference type="ChEBI" id="CHEBI:57865"/>
        <dbReference type="ChEBI" id="CHEBI:456216"/>
        <dbReference type="EC" id="2.7.1.48"/>
    </reaction>
</comment>
<dbReference type="PRINTS" id="PR00988">
    <property type="entry name" value="URIDINKINASE"/>
</dbReference>
<organism evidence="17">
    <name type="scientific">freshwater metagenome</name>
    <dbReference type="NCBI Taxonomy" id="449393"/>
    <lineage>
        <taxon>unclassified sequences</taxon>
        <taxon>metagenomes</taxon>
        <taxon>ecological metagenomes</taxon>
    </lineage>
</organism>
<feature type="domain" description="Phosphoribulokinase/uridine kinase" evidence="16">
    <location>
        <begin position="29"/>
        <end position="210"/>
    </location>
</feature>
<evidence type="ECO:0000259" key="16">
    <source>
        <dbReference type="Pfam" id="PF00485"/>
    </source>
</evidence>
<evidence type="ECO:0000256" key="11">
    <source>
        <dbReference type="ARBA" id="ARBA00022840"/>
    </source>
</evidence>
<comment type="subcellular location">
    <subcellularLocation>
        <location evidence="1">Cytoplasm</location>
    </subcellularLocation>
</comment>
<keyword evidence="10" id="KW-0418">Kinase</keyword>
<evidence type="ECO:0000256" key="2">
    <source>
        <dbReference type="ARBA" id="ARBA00004690"/>
    </source>
</evidence>
<keyword evidence="9" id="KW-0547">Nucleotide-binding</keyword>
<evidence type="ECO:0000256" key="1">
    <source>
        <dbReference type="ARBA" id="ARBA00004496"/>
    </source>
</evidence>
<evidence type="ECO:0000256" key="9">
    <source>
        <dbReference type="ARBA" id="ARBA00022741"/>
    </source>
</evidence>
<dbReference type="SUPFAM" id="SSF52540">
    <property type="entry name" value="P-loop containing nucleoside triphosphate hydrolases"/>
    <property type="match status" value="1"/>
</dbReference>
<name>A0A6J6DL16_9ZZZZ</name>
<comment type="similarity">
    <text evidence="4">Belongs to the uridine kinase family.</text>
</comment>
<evidence type="ECO:0000256" key="7">
    <source>
        <dbReference type="ARBA" id="ARBA00022490"/>
    </source>
</evidence>
<evidence type="ECO:0000256" key="4">
    <source>
        <dbReference type="ARBA" id="ARBA00005408"/>
    </source>
</evidence>
<evidence type="ECO:0000256" key="8">
    <source>
        <dbReference type="ARBA" id="ARBA00022679"/>
    </source>
</evidence>
<dbReference type="InterPro" id="IPR026008">
    <property type="entry name" value="Uridine_kinase"/>
</dbReference>
<dbReference type="UniPathway" id="UPA00574">
    <property type="reaction ID" value="UER00637"/>
</dbReference>
<comment type="pathway">
    <text evidence="2">Pyrimidine metabolism; UMP biosynthesis via salvage pathway; UMP from uridine: step 1/1.</text>
</comment>
<dbReference type="GO" id="GO:0004849">
    <property type="term" value="F:uridine kinase activity"/>
    <property type="evidence" value="ECO:0007669"/>
    <property type="project" value="UniProtKB-EC"/>
</dbReference>
<dbReference type="AlphaFoldDB" id="A0A6J6DL16"/>
<evidence type="ECO:0000256" key="12">
    <source>
        <dbReference type="ARBA" id="ARBA00030641"/>
    </source>
</evidence>
<evidence type="ECO:0000256" key="14">
    <source>
        <dbReference type="ARBA" id="ARBA00047436"/>
    </source>
</evidence>
<dbReference type="InterPro" id="IPR006083">
    <property type="entry name" value="PRK/URK"/>
</dbReference>
<protein>
    <recommendedName>
        <fullName evidence="6">Uridine kinase</fullName>
        <ecNumber evidence="5">2.7.1.48</ecNumber>
    </recommendedName>
    <alternativeName>
        <fullName evidence="12">Cytidine monophosphokinase</fullName>
    </alternativeName>
    <alternativeName>
        <fullName evidence="13">Uridine monophosphokinase</fullName>
    </alternativeName>
</protein>
<dbReference type="GO" id="GO:0044206">
    <property type="term" value="P:UMP salvage"/>
    <property type="evidence" value="ECO:0007669"/>
    <property type="project" value="UniProtKB-UniPathway"/>
</dbReference>
<sequence>MSDPRPTVTGIGDRVSSPDADVPLARPFLIGVAGGTCSGKTTVSERLAELAGEEHVALIKLDSYYVARDHQAVEERALANYDHPDAFDWQLLNDHIAALANGATVPVPIYDYTQHTRSGEVRMVRPARIVVVEGILVLYERQLRDRFDLKVYVDTDADIRFIRRLQRDVVERGRTSESIVDQYLATVRPSHERFIEPSKRYADVIFPQGGLNAPALEVLLARVRELVRVD</sequence>
<evidence type="ECO:0000256" key="5">
    <source>
        <dbReference type="ARBA" id="ARBA00012137"/>
    </source>
</evidence>
<keyword evidence="7" id="KW-0963">Cytoplasm</keyword>
<dbReference type="NCBIfam" id="TIGR00235">
    <property type="entry name" value="udk"/>
    <property type="match status" value="1"/>
</dbReference>
<dbReference type="InterPro" id="IPR000764">
    <property type="entry name" value="Uridine_kinase-like"/>
</dbReference>